<dbReference type="AlphaFoldDB" id="A0A1G9QN96"/>
<dbReference type="SUPFAM" id="SSF52507">
    <property type="entry name" value="Homo-oligomeric flavin-containing Cys decarboxylases, HFCD"/>
    <property type="match status" value="1"/>
</dbReference>
<keyword evidence="3 5" id="KW-0288">FMN</keyword>
<evidence type="ECO:0000256" key="5">
    <source>
        <dbReference type="HAMAP-Rule" id="MF_01984"/>
    </source>
</evidence>
<keyword evidence="1 5" id="KW-0637">Prenyltransferase</keyword>
<evidence type="ECO:0000313" key="8">
    <source>
        <dbReference type="Proteomes" id="UP000198680"/>
    </source>
</evidence>
<comment type="similarity">
    <text evidence="5">Belongs to the UbiX/PAD1 family.</text>
</comment>
<feature type="domain" description="Flavoprotein" evidence="6">
    <location>
        <begin position="6"/>
        <end position="177"/>
    </location>
</feature>
<organism evidence="7 8">
    <name type="scientific">Geodermatophilus siccatus</name>
    <dbReference type="NCBI Taxonomy" id="1137991"/>
    <lineage>
        <taxon>Bacteria</taxon>
        <taxon>Bacillati</taxon>
        <taxon>Actinomycetota</taxon>
        <taxon>Actinomycetes</taxon>
        <taxon>Geodermatophilales</taxon>
        <taxon>Geodermatophilaceae</taxon>
        <taxon>Geodermatophilus</taxon>
    </lineage>
</organism>
<evidence type="ECO:0000256" key="4">
    <source>
        <dbReference type="ARBA" id="ARBA00022679"/>
    </source>
</evidence>
<keyword evidence="2 5" id="KW-0285">Flavoprotein</keyword>
<comment type="catalytic activity">
    <reaction evidence="5">
        <text>dimethylallyl phosphate + FMNH2 = prenylated FMNH2 + phosphate</text>
        <dbReference type="Rhea" id="RHEA:37743"/>
        <dbReference type="ChEBI" id="CHEBI:43474"/>
        <dbReference type="ChEBI" id="CHEBI:57618"/>
        <dbReference type="ChEBI" id="CHEBI:87467"/>
        <dbReference type="ChEBI" id="CHEBI:88052"/>
        <dbReference type="EC" id="2.5.1.129"/>
    </reaction>
</comment>
<comment type="caution">
    <text evidence="5">Lacks conserved residue(s) required for the propagation of feature annotation.</text>
</comment>
<dbReference type="RefSeq" id="WP_091216370.1">
    <property type="nucleotide sequence ID" value="NZ_FNHE01000003.1"/>
</dbReference>
<dbReference type="HAMAP" id="MF_01984">
    <property type="entry name" value="ubiX_pad"/>
    <property type="match status" value="1"/>
</dbReference>
<proteinExistence type="inferred from homology"/>
<dbReference type="NCBIfam" id="TIGR00421">
    <property type="entry name" value="ubiX_pad"/>
    <property type="match status" value="1"/>
</dbReference>
<protein>
    <recommendedName>
        <fullName evidence="5">Flavin prenyltransferase UbiX</fullName>
        <ecNumber evidence="5">2.5.1.129</ecNumber>
    </recommendedName>
</protein>
<feature type="binding site" evidence="5">
    <location>
        <position position="136"/>
    </location>
    <ligand>
        <name>FMN</name>
        <dbReference type="ChEBI" id="CHEBI:58210"/>
    </ligand>
</feature>
<feature type="binding site" evidence="5">
    <location>
        <position position="166"/>
    </location>
    <ligand>
        <name>dimethylallyl phosphate</name>
        <dbReference type="ChEBI" id="CHEBI:88052"/>
    </ligand>
</feature>
<reference evidence="8" key="1">
    <citation type="submission" date="2016-10" db="EMBL/GenBank/DDBJ databases">
        <authorList>
            <person name="Varghese N."/>
            <person name="Submissions S."/>
        </authorList>
    </citation>
    <scope>NUCLEOTIDE SEQUENCE [LARGE SCALE GENOMIC DNA]</scope>
    <source>
        <strain evidence="8">DSM 45419</strain>
    </source>
</reference>
<dbReference type="EC" id="2.5.1.129" evidence="5"/>
<dbReference type="InterPro" id="IPR003382">
    <property type="entry name" value="Flavoprotein"/>
</dbReference>
<dbReference type="OrthoDB" id="9781577at2"/>
<dbReference type="GO" id="GO:0106141">
    <property type="term" value="F:flavin prenyltransferase activity"/>
    <property type="evidence" value="ECO:0007669"/>
    <property type="project" value="UniProtKB-EC"/>
</dbReference>
<dbReference type="STRING" id="1137991.SAMN05660642_01726"/>
<gene>
    <name evidence="5" type="primary">ubiX</name>
    <name evidence="7" type="ORF">SAMN05660642_01726</name>
</gene>
<feature type="binding site" evidence="5">
    <location>
        <position position="182"/>
    </location>
    <ligand>
        <name>dimethylallyl phosphate</name>
        <dbReference type="ChEBI" id="CHEBI:88052"/>
    </ligand>
</feature>
<name>A0A1G9QN96_9ACTN</name>
<dbReference type="Proteomes" id="UP000198680">
    <property type="component" value="Unassembled WGS sequence"/>
</dbReference>
<dbReference type="EMBL" id="FNHE01000003">
    <property type="protein sequence ID" value="SDM11765.1"/>
    <property type="molecule type" value="Genomic_DNA"/>
</dbReference>
<evidence type="ECO:0000259" key="6">
    <source>
        <dbReference type="Pfam" id="PF02441"/>
    </source>
</evidence>
<keyword evidence="4 5" id="KW-0808">Transferase</keyword>
<dbReference type="InterPro" id="IPR036551">
    <property type="entry name" value="Flavin_trans-like"/>
</dbReference>
<sequence>MPEPRRVILAVTGAGGTRLAGSLLSALVADERVSHVDLLVSANGRRLMAHEHGASERDDPVGLLLGQRSEKVSVWDPETDVAAPPSSGSYRSWGMLVLPCAMGAAGRIAHGLANTLIERAADVCLKERRPLVLCTRETPLNLIHLRNLVQLTEAGAVVYPMIPTYYNVPQDLQQMDEEFVSRLLGFIGLDRTEYYEWKDPGGTAASRDRVQRSGGM</sequence>
<evidence type="ECO:0000256" key="1">
    <source>
        <dbReference type="ARBA" id="ARBA00022602"/>
    </source>
</evidence>
<evidence type="ECO:0000313" key="7">
    <source>
        <dbReference type="EMBL" id="SDM11765.1"/>
    </source>
</evidence>
<dbReference type="Gene3D" id="3.40.50.1950">
    <property type="entry name" value="Flavin prenyltransferase-like"/>
    <property type="match status" value="1"/>
</dbReference>
<comment type="function">
    <text evidence="5">Flavin prenyltransferase that catalyzes the synthesis of the prenylated FMN cofactor (prenyl-FMN) for 4-hydroxy-3-polyprenylbenzoic acid decarboxylase UbiD. The prenyltransferase is metal-independent and links a dimethylallyl moiety from dimethylallyl monophosphate (DMAP) to the flavin N5 and C6 atoms of FMN.</text>
</comment>
<keyword evidence="8" id="KW-1185">Reference proteome</keyword>
<evidence type="ECO:0000256" key="3">
    <source>
        <dbReference type="ARBA" id="ARBA00022643"/>
    </source>
</evidence>
<accession>A0A1G9QN96</accession>
<dbReference type="Pfam" id="PF02441">
    <property type="entry name" value="Flavoprotein"/>
    <property type="match status" value="1"/>
</dbReference>
<dbReference type="InterPro" id="IPR004507">
    <property type="entry name" value="UbiX-like"/>
</dbReference>
<evidence type="ECO:0000256" key="2">
    <source>
        <dbReference type="ARBA" id="ARBA00022630"/>
    </source>
</evidence>
<feature type="binding site" evidence="5">
    <location>
        <position position="41"/>
    </location>
    <ligand>
        <name>FMN</name>
        <dbReference type="ChEBI" id="CHEBI:58210"/>
    </ligand>
</feature>